<name>A0ACC2J6Y7_9PEZI</name>
<protein>
    <submittedName>
        <fullName evidence="1">Uncharacterized protein</fullName>
    </submittedName>
</protein>
<reference evidence="1" key="1">
    <citation type="submission" date="2022-11" db="EMBL/GenBank/DDBJ databases">
        <title>Genome Sequence of Nemania bipapillata.</title>
        <authorList>
            <person name="Buettner E."/>
        </authorList>
    </citation>
    <scope>NUCLEOTIDE SEQUENCE</scope>
    <source>
        <strain evidence="1">CP14</strain>
    </source>
</reference>
<evidence type="ECO:0000313" key="1">
    <source>
        <dbReference type="EMBL" id="KAJ8123182.1"/>
    </source>
</evidence>
<proteinExistence type="predicted"/>
<dbReference type="Proteomes" id="UP001153334">
    <property type="component" value="Unassembled WGS sequence"/>
</dbReference>
<sequence length="291" mass="31563">MLGGADSNTPPASQINLINCELWNATYGANFTYQESKQSVASQILSYEGAVDSLFSAASQSIVYFNEAEYTKELLVWSYMSVMEAFQDYVVGSVIEDTYDLDSSTVIDTKIGLTILPFTGELGYIQSSIKGLNKNSFIQDGISGGNNISLKDALEGMFRNLTISLASEPALQQTDTPKNTNVIAYTYKNVYVYAPSLLWLVYGIAIGTAAISVVAGCVVATLVGGGYSTKFSTILRVAYNVRLGEAIFPEDINGKDPLPARLEKTLVYFPPDGASALPDHQKEIGEDRDEE</sequence>
<dbReference type="EMBL" id="JAPESX010000115">
    <property type="protein sequence ID" value="KAJ8123182.1"/>
    <property type="molecule type" value="Genomic_DNA"/>
</dbReference>
<evidence type="ECO:0000313" key="2">
    <source>
        <dbReference type="Proteomes" id="UP001153334"/>
    </source>
</evidence>
<organism evidence="1 2">
    <name type="scientific">Nemania bipapillata</name>
    <dbReference type="NCBI Taxonomy" id="110536"/>
    <lineage>
        <taxon>Eukaryota</taxon>
        <taxon>Fungi</taxon>
        <taxon>Dikarya</taxon>
        <taxon>Ascomycota</taxon>
        <taxon>Pezizomycotina</taxon>
        <taxon>Sordariomycetes</taxon>
        <taxon>Xylariomycetidae</taxon>
        <taxon>Xylariales</taxon>
        <taxon>Xylariaceae</taxon>
        <taxon>Nemania</taxon>
    </lineage>
</organism>
<comment type="caution">
    <text evidence="1">The sequence shown here is derived from an EMBL/GenBank/DDBJ whole genome shotgun (WGS) entry which is preliminary data.</text>
</comment>
<gene>
    <name evidence="1" type="ORF">ONZ43_g811</name>
</gene>
<accession>A0ACC2J6Y7</accession>
<keyword evidence="2" id="KW-1185">Reference proteome</keyword>